<dbReference type="Proteomes" id="UP000186601">
    <property type="component" value="Unassembled WGS sequence"/>
</dbReference>
<evidence type="ECO:0000313" key="2">
    <source>
        <dbReference type="EMBL" id="PSS37349.1"/>
    </source>
</evidence>
<comment type="caution">
    <text evidence="2">The sequence shown here is derived from an EMBL/GenBank/DDBJ whole genome shotgun (WGS) entry which is preliminary data.</text>
</comment>
<feature type="non-terminal residue" evidence="2">
    <location>
        <position position="602"/>
    </location>
</feature>
<sequence>MTTRPVTHFARICLGISLLSHASDRFMLSSLLFTRNILPRKLNRINTFVSARLIQRPAHMFNTSRQHFGQRIPHEDDVVEDSEPEREERRKAEKERRRARRQLRAAASQCAGDIIDTIGSNEPKHVQSHSIIEISDDSIQLSPRPAKQDIVKNSVTYFARAVHRRPSVYELSSDNDVEYPAPFRTLNYSSDTTFPSVREILGLPKTKPSQAISQNPSQDSADPPPPTNTTARTISGGQDSAPANPEGSDDDKPRPSNLARFAYVAPPRSSSFQSLHTIRSARSVEPNNSSEVPPPKPRKLPKATSHRFTQFSDADLARLLKCVSCDLTWTARKTVVQKMKHVQTCAKKTRLTDDTIAILIRSELAKTPRVASHNSKGKEKATEPEQVEPQTLLEQVINDGGAKKRTKRPQVVETVKDPAQTRQNILDRARLLLSSHFSTHKATVTVDSNPQVRGLPDALYQSPPRTQPFGESALAQKFRSSALADPTPTPIYVPSPAPIASSSRAEPEVHPVLANPSNPPRTQPFGESVLAKGLQPHTHKQPLPSPRHDSPVFDNMFLELDENEDIPAADPRLQTRDDLNSVSPLRSYSGQIILIEAVVQPS</sequence>
<dbReference type="OrthoDB" id="5576441at2759"/>
<feature type="region of interest" description="Disordered" evidence="1">
    <location>
        <begin position="207"/>
        <end position="257"/>
    </location>
</feature>
<gene>
    <name evidence="2" type="ORF">PHLCEN_2v826</name>
</gene>
<name>A0A2R6S552_9APHY</name>
<evidence type="ECO:0000313" key="3">
    <source>
        <dbReference type="Proteomes" id="UP000186601"/>
    </source>
</evidence>
<dbReference type="AlphaFoldDB" id="A0A2R6S552"/>
<feature type="compositionally biased region" description="Basic and acidic residues" evidence="1">
    <location>
        <begin position="86"/>
        <end position="96"/>
    </location>
</feature>
<evidence type="ECO:0000256" key="1">
    <source>
        <dbReference type="SAM" id="MobiDB-lite"/>
    </source>
</evidence>
<feature type="region of interest" description="Disordered" evidence="1">
    <location>
        <begin position="64"/>
        <end position="103"/>
    </location>
</feature>
<dbReference type="EMBL" id="MLYV02000057">
    <property type="protein sequence ID" value="PSS37349.1"/>
    <property type="molecule type" value="Genomic_DNA"/>
</dbReference>
<dbReference type="STRING" id="98765.A0A2R6S552"/>
<feature type="compositionally biased region" description="Polar residues" evidence="1">
    <location>
        <begin position="207"/>
        <end position="220"/>
    </location>
</feature>
<feature type="compositionally biased region" description="Polar residues" evidence="1">
    <location>
        <begin position="228"/>
        <end position="238"/>
    </location>
</feature>
<feature type="region of interest" description="Disordered" evidence="1">
    <location>
        <begin position="368"/>
        <end position="392"/>
    </location>
</feature>
<feature type="region of interest" description="Disordered" evidence="1">
    <location>
        <begin position="280"/>
        <end position="304"/>
    </location>
</feature>
<proteinExistence type="predicted"/>
<keyword evidence="3" id="KW-1185">Reference proteome</keyword>
<protein>
    <submittedName>
        <fullName evidence="2">Uncharacterized protein</fullName>
    </submittedName>
</protein>
<organism evidence="2 3">
    <name type="scientific">Hermanssonia centrifuga</name>
    <dbReference type="NCBI Taxonomy" id="98765"/>
    <lineage>
        <taxon>Eukaryota</taxon>
        <taxon>Fungi</taxon>
        <taxon>Dikarya</taxon>
        <taxon>Basidiomycota</taxon>
        <taxon>Agaricomycotina</taxon>
        <taxon>Agaricomycetes</taxon>
        <taxon>Polyporales</taxon>
        <taxon>Meruliaceae</taxon>
        <taxon>Hermanssonia</taxon>
    </lineage>
</organism>
<accession>A0A2R6S552</accession>
<reference evidence="2 3" key="1">
    <citation type="submission" date="2018-02" db="EMBL/GenBank/DDBJ databases">
        <title>Genome sequence of the basidiomycete white-rot fungus Phlebia centrifuga.</title>
        <authorList>
            <person name="Granchi Z."/>
            <person name="Peng M."/>
            <person name="de Vries R.P."/>
            <person name="Hilden K."/>
            <person name="Makela M.R."/>
            <person name="Grigoriev I."/>
            <person name="Riley R."/>
        </authorList>
    </citation>
    <scope>NUCLEOTIDE SEQUENCE [LARGE SCALE GENOMIC DNA]</scope>
    <source>
        <strain evidence="2 3">FBCC195</strain>
    </source>
</reference>
<feature type="region of interest" description="Disordered" evidence="1">
    <location>
        <begin position="397"/>
        <end position="416"/>
    </location>
</feature>